<dbReference type="KEGG" id="mtuh:I917_12315"/>
<dbReference type="EMBL" id="CP004886">
    <property type="protein sequence ID" value="AGL23374.1"/>
    <property type="molecule type" value="Genomic_DNA"/>
</dbReference>
<dbReference type="AlphaFoldDB" id="R4LVC0"/>
<feature type="region of interest" description="Disordered" evidence="1">
    <location>
        <begin position="1"/>
        <end position="24"/>
    </location>
</feature>
<accession>R4LVC0</accession>
<protein>
    <recommendedName>
        <fullName evidence="5">Transmembrane protein</fullName>
    </recommendedName>
</protein>
<dbReference type="BioCyc" id="MTUB1304279:G13AB-1626-MONOMER"/>
<evidence type="ECO:0000313" key="4">
    <source>
        <dbReference type="Proteomes" id="UP000013563"/>
    </source>
</evidence>
<dbReference type="PANTHER" id="PTHR42305">
    <property type="entry name" value="MEMBRANE PROTEIN RV1733C-RELATED"/>
    <property type="match status" value="1"/>
</dbReference>
<evidence type="ECO:0000256" key="1">
    <source>
        <dbReference type="SAM" id="MobiDB-lite"/>
    </source>
</evidence>
<dbReference type="HOGENOM" id="CLU_164723_0_0_11"/>
<gene>
    <name evidence="3" type="ORF">I917_12315</name>
</gene>
<evidence type="ECO:0000313" key="3">
    <source>
        <dbReference type="EMBL" id="AGL23374.1"/>
    </source>
</evidence>
<organism evidence="3 4">
    <name type="scientific">Mycobacterium tuberculosis str. Haarlem/NITR202</name>
    <dbReference type="NCBI Taxonomy" id="1304279"/>
    <lineage>
        <taxon>Bacteria</taxon>
        <taxon>Bacillati</taxon>
        <taxon>Actinomycetota</taxon>
        <taxon>Actinomycetes</taxon>
        <taxon>Mycobacteriales</taxon>
        <taxon>Mycobacteriaceae</taxon>
        <taxon>Mycobacterium</taxon>
        <taxon>Mycobacterium tuberculosis complex</taxon>
    </lineage>
</organism>
<keyword evidence="2" id="KW-1133">Transmembrane helix</keyword>
<sequence length="95" mass="9989">MRSLNGIERSGEVNAKPGTKSGDRVGIWVDSAGQLVDEPAPPARAIADAALAALGLWLSVAAVAGALLALTRAILIRVRNASWQHDIDSLFCTQR</sequence>
<dbReference type="PANTHER" id="PTHR42305:SF1">
    <property type="entry name" value="MEMBRANE PROTEIN RV1733C-RELATED"/>
    <property type="match status" value="1"/>
</dbReference>
<reference evidence="3 4" key="1">
    <citation type="journal article" date="2013" name="Genome Announc.">
        <title>Whole-Genome Sequences of Four Clinical Isolates of Mycobacterium tuberculosis from Tamil Nadu, South India.</title>
        <authorList>
            <person name="Narayanan S."/>
            <person name="Deshpande U."/>
        </authorList>
    </citation>
    <scope>NUCLEOTIDE SEQUENCE [LARGE SCALE GENOMIC DNA]</scope>
    <source>
        <strain evidence="3 4">Haarlem/NITR202</strain>
    </source>
</reference>
<dbReference type="Proteomes" id="UP000013563">
    <property type="component" value="Chromosome"/>
</dbReference>
<keyword evidence="2" id="KW-0472">Membrane</keyword>
<evidence type="ECO:0008006" key="5">
    <source>
        <dbReference type="Google" id="ProtNLM"/>
    </source>
</evidence>
<keyword evidence="2" id="KW-0812">Transmembrane</keyword>
<name>R4LVC0_MYCTX</name>
<feature type="transmembrane region" description="Helical" evidence="2">
    <location>
        <begin position="49"/>
        <end position="70"/>
    </location>
</feature>
<evidence type="ECO:0000256" key="2">
    <source>
        <dbReference type="SAM" id="Phobius"/>
    </source>
</evidence>
<proteinExistence type="predicted"/>
<dbReference type="PATRIC" id="fig|1304279.3.peg.1623"/>
<dbReference type="InterPro" id="IPR039708">
    <property type="entry name" value="MT1774/Rv1733c-like"/>
</dbReference>